<keyword evidence="2" id="KW-1185">Reference proteome</keyword>
<dbReference type="EMBL" id="LUTY01002804">
    <property type="protein sequence ID" value="OAD19427.1"/>
    <property type="molecule type" value="Genomic_DNA"/>
</dbReference>
<comment type="caution">
    <text evidence="1">The sequence shown here is derived from an EMBL/GenBank/DDBJ whole genome shotgun (WGS) entry which is preliminary data.</text>
</comment>
<dbReference type="PATRIC" id="fig|1003181.4.peg.6517"/>
<dbReference type="Proteomes" id="UP000076962">
    <property type="component" value="Unassembled WGS sequence"/>
</dbReference>
<organism evidence="1 2">
    <name type="scientific">Candidatus Thiomargarita nelsonii</name>
    <dbReference type="NCBI Taxonomy" id="1003181"/>
    <lineage>
        <taxon>Bacteria</taxon>
        <taxon>Pseudomonadati</taxon>
        <taxon>Pseudomonadota</taxon>
        <taxon>Gammaproteobacteria</taxon>
        <taxon>Thiotrichales</taxon>
        <taxon>Thiotrichaceae</taxon>
        <taxon>Thiomargarita</taxon>
    </lineage>
</organism>
<name>A0A176RUL1_9GAMM</name>
<evidence type="ECO:0000313" key="2">
    <source>
        <dbReference type="Proteomes" id="UP000076962"/>
    </source>
</evidence>
<sequence>MNIVVLDGYTLNPGDLSWAPLQSLGHCEIYDRTPPDAVVQFRRFLMVVCKMWCLVQRMISLRSLLRLAE</sequence>
<reference evidence="1 2" key="1">
    <citation type="submission" date="2016-05" db="EMBL/GenBank/DDBJ databases">
        <title>Single-cell genome of chain-forming Candidatus Thiomargarita nelsonii and comparison to other large sulfur-oxidizing bacteria.</title>
        <authorList>
            <person name="Winkel M."/>
            <person name="Salman V."/>
            <person name="Woyke T."/>
            <person name="Schulz-Vogt H."/>
            <person name="Richter M."/>
            <person name="Flood B."/>
            <person name="Bailey J."/>
            <person name="Amann R."/>
            <person name="Mussmann M."/>
        </authorList>
    </citation>
    <scope>NUCLEOTIDE SEQUENCE [LARGE SCALE GENOMIC DNA]</scope>
    <source>
        <strain evidence="1 2">THI036</strain>
    </source>
</reference>
<gene>
    <name evidence="1" type="ORF">THIOM_004937</name>
</gene>
<accession>A0A176RUL1</accession>
<protein>
    <submittedName>
        <fullName evidence="1">D-isomer specific 2-hydroxyacid dehydrogenase, catalytic domain protein</fullName>
    </submittedName>
</protein>
<evidence type="ECO:0000313" key="1">
    <source>
        <dbReference type="EMBL" id="OAD19427.1"/>
    </source>
</evidence>
<proteinExistence type="predicted"/>
<dbReference type="AlphaFoldDB" id="A0A176RUL1"/>
<dbReference type="Gene3D" id="3.40.50.720">
    <property type="entry name" value="NAD(P)-binding Rossmann-like Domain"/>
    <property type="match status" value="1"/>
</dbReference>